<keyword evidence="1" id="KW-0175">Coiled coil</keyword>
<accession>A0A7C2K4J4</accession>
<organism evidence="3">
    <name type="scientific">candidate division WOR-3 bacterium</name>
    <dbReference type="NCBI Taxonomy" id="2052148"/>
    <lineage>
        <taxon>Bacteria</taxon>
        <taxon>Bacteria division WOR-3</taxon>
    </lineage>
</organism>
<reference evidence="3" key="1">
    <citation type="journal article" date="2020" name="mSystems">
        <title>Genome- and Community-Level Interaction Insights into Carbon Utilization and Element Cycling Functions of Hydrothermarchaeota in Hydrothermal Sediment.</title>
        <authorList>
            <person name="Zhou Z."/>
            <person name="Liu Y."/>
            <person name="Xu W."/>
            <person name="Pan J."/>
            <person name="Luo Z.H."/>
            <person name="Li M."/>
        </authorList>
    </citation>
    <scope>NUCLEOTIDE SEQUENCE [LARGE SCALE GENOMIC DNA]</scope>
    <source>
        <strain evidence="3">SpSt-34</strain>
        <strain evidence="4">SpSt-69</strain>
    </source>
</reference>
<evidence type="ECO:0000313" key="4">
    <source>
        <dbReference type="EMBL" id="HGL16803.1"/>
    </source>
</evidence>
<sequence>MKGKNLLIALLGLAFVIGVVLIITLFIPALRRPVPPVPQVQVTVPVETSKRQEPPTKPYVFEKASSLFDPFTSKVLEATKLQEQMELKNTEIELLKLELEKLRLEAQIDSLRKEKGYSSVSFGGVKALAISGSAGNFKVLLDNGVEKRWVSEGGVFDGHVVLNIESGYATLRSPTGKILKVKPGE</sequence>
<protein>
    <submittedName>
        <fullName evidence="3">Uncharacterized protein</fullName>
    </submittedName>
</protein>
<evidence type="ECO:0000313" key="3">
    <source>
        <dbReference type="EMBL" id="HEN28762.1"/>
    </source>
</evidence>
<keyword evidence="2" id="KW-1133">Transmembrane helix</keyword>
<keyword evidence="2" id="KW-0472">Membrane</keyword>
<comment type="caution">
    <text evidence="3">The sequence shown here is derived from an EMBL/GenBank/DDBJ whole genome shotgun (WGS) entry which is preliminary data.</text>
</comment>
<feature type="coiled-coil region" evidence="1">
    <location>
        <begin position="78"/>
        <end position="114"/>
    </location>
</feature>
<evidence type="ECO:0000256" key="2">
    <source>
        <dbReference type="SAM" id="Phobius"/>
    </source>
</evidence>
<keyword evidence="2" id="KW-0812">Transmembrane</keyword>
<dbReference type="EMBL" id="DTDJ01000006">
    <property type="protein sequence ID" value="HGL16803.1"/>
    <property type="molecule type" value="Genomic_DNA"/>
</dbReference>
<gene>
    <name evidence="3" type="ORF">ENQ77_09015</name>
    <name evidence="4" type="ORF">ENU66_00445</name>
</gene>
<dbReference type="EMBL" id="DSOL01000259">
    <property type="protein sequence ID" value="HEN28762.1"/>
    <property type="molecule type" value="Genomic_DNA"/>
</dbReference>
<evidence type="ECO:0000256" key="1">
    <source>
        <dbReference type="SAM" id="Coils"/>
    </source>
</evidence>
<proteinExistence type="predicted"/>
<name>A0A7C2K4J4_UNCW3</name>
<dbReference type="AlphaFoldDB" id="A0A7C2K4J4"/>
<feature type="transmembrane region" description="Helical" evidence="2">
    <location>
        <begin position="6"/>
        <end position="27"/>
    </location>
</feature>